<feature type="transmembrane region" description="Helical" evidence="7">
    <location>
        <begin position="6"/>
        <end position="32"/>
    </location>
</feature>
<dbReference type="EC" id="2.7.8.13" evidence="7 8"/>
<dbReference type="GO" id="GO:0046872">
    <property type="term" value="F:metal ion binding"/>
    <property type="evidence" value="ECO:0007669"/>
    <property type="project" value="UniProtKB-KW"/>
</dbReference>
<dbReference type="PANTHER" id="PTHR22926:SF5">
    <property type="entry name" value="PHOSPHO-N-ACETYLMURAMOYL-PENTAPEPTIDE-TRANSFERASE HOMOLOG"/>
    <property type="match status" value="1"/>
</dbReference>
<evidence type="ECO:0000256" key="4">
    <source>
        <dbReference type="ARBA" id="ARBA00022692"/>
    </source>
</evidence>
<feature type="transmembrane region" description="Helical" evidence="7">
    <location>
        <begin position="65"/>
        <end position="85"/>
    </location>
</feature>
<dbReference type="HAMAP" id="MF_00038">
    <property type="entry name" value="MraY"/>
    <property type="match status" value="1"/>
</dbReference>
<dbReference type="GO" id="GO:0009252">
    <property type="term" value="P:peptidoglycan biosynthetic process"/>
    <property type="evidence" value="ECO:0007669"/>
    <property type="project" value="UniProtKB-UniRule"/>
</dbReference>
<evidence type="ECO:0000313" key="10">
    <source>
        <dbReference type="EMBL" id="OGL82818.1"/>
    </source>
</evidence>
<feature type="transmembrane region" description="Helical" evidence="7">
    <location>
        <begin position="135"/>
        <end position="154"/>
    </location>
</feature>
<dbReference type="Proteomes" id="UP000176932">
    <property type="component" value="Unassembled WGS sequence"/>
</dbReference>
<dbReference type="NCBIfam" id="TIGR00445">
    <property type="entry name" value="mraY"/>
    <property type="match status" value="1"/>
</dbReference>
<dbReference type="InterPro" id="IPR000715">
    <property type="entry name" value="Glycosyl_transferase_4"/>
</dbReference>
<keyword evidence="7 9" id="KW-0479">Metal-binding</keyword>
<evidence type="ECO:0000256" key="3">
    <source>
        <dbReference type="ARBA" id="ARBA00022679"/>
    </source>
</evidence>
<evidence type="ECO:0000313" key="11">
    <source>
        <dbReference type="Proteomes" id="UP000176932"/>
    </source>
</evidence>
<dbReference type="Pfam" id="PF00953">
    <property type="entry name" value="Glycos_transf_4"/>
    <property type="match status" value="1"/>
</dbReference>
<dbReference type="GO" id="GO:0008963">
    <property type="term" value="F:phospho-N-acetylmuramoyl-pentapeptide-transferase activity"/>
    <property type="evidence" value="ECO:0007669"/>
    <property type="project" value="UniProtKB-UniRule"/>
</dbReference>
<keyword evidence="7" id="KW-0131">Cell cycle</keyword>
<dbReference type="InterPro" id="IPR018480">
    <property type="entry name" value="PNAcMuramoyl-5peptid_Trfase_CS"/>
</dbReference>
<dbReference type="UniPathway" id="UPA00219"/>
<dbReference type="GO" id="GO:0051992">
    <property type="term" value="F:UDP-N-acetylmuramoyl-L-alanyl-D-glutamyl-meso-2,6-diaminopimelyl-D-alanyl-D-alanine:undecaprenyl-phosphate transferase activity"/>
    <property type="evidence" value="ECO:0007669"/>
    <property type="project" value="RHEA"/>
</dbReference>
<sequence>MDPAQLVRLIVLSALTFVVAIAWTPLLTHVLYRFKLGKTIRSASSAPIASKLHKKKSGTPTMGGVLVWLTVLMVASALLAVWTFAPHSLVGELSFLTRSQTLLPLGALVASALIGLVDDYLNVKRIGPHGGGISLLYRLGLYTIVSAIGAWWFFFKLDWDVFHVPFLGDFSVGVWYIPIFIIIVASTAFSVNETDGLDGLAGGGLMAAFGSFGAIAFAQGRFDLAAFCAAILGALLAFLWFNINPARFFMGDTGAMGLGITLGIVAMLTNMALLLPIIGLVFVIESLSVIVQTISKKLRGKKIFRSTPLHHHYEAIGWSEPKIVMRAWVIAAISALVGVALALIDIGVS</sequence>
<dbReference type="InterPro" id="IPR003524">
    <property type="entry name" value="PNAcMuramoyl-5peptid_Trfase"/>
</dbReference>
<keyword evidence="7 9" id="KW-0460">Magnesium</keyword>
<comment type="function">
    <text evidence="7">Catalyzes the initial step of the lipid cycle reactions in the biosynthesis of the cell wall peptidoglycan: transfers peptidoglycan precursor phospho-MurNAc-pentapeptide from UDP-MurNAc-pentapeptide onto the lipid carrier undecaprenyl phosphate, yielding undecaprenyl-pyrophosphoryl-MurNAc-pentapeptide, known as lipid I.</text>
</comment>
<evidence type="ECO:0000256" key="9">
    <source>
        <dbReference type="PIRSR" id="PIRSR600715-1"/>
    </source>
</evidence>
<feature type="binding site" evidence="9">
    <location>
        <position position="192"/>
    </location>
    <ligand>
        <name>Mg(2+)</name>
        <dbReference type="ChEBI" id="CHEBI:18420"/>
    </ligand>
</feature>
<comment type="catalytic activity">
    <reaction evidence="7">
        <text>UDP-N-acetyl-alpha-D-muramoyl-L-alanyl-gamma-D-glutamyl-meso-2,6-diaminopimeloyl-D-alanyl-D-alanine + di-trans,octa-cis-undecaprenyl phosphate = di-trans,octa-cis-undecaprenyl diphospho-N-acetyl-alpha-D-muramoyl-L-alanyl-D-glutamyl-meso-2,6-diaminopimeloyl-D-alanyl-D-alanine + UMP</text>
        <dbReference type="Rhea" id="RHEA:28386"/>
        <dbReference type="ChEBI" id="CHEBI:57865"/>
        <dbReference type="ChEBI" id="CHEBI:60392"/>
        <dbReference type="ChEBI" id="CHEBI:61386"/>
        <dbReference type="ChEBI" id="CHEBI:61387"/>
        <dbReference type="EC" id="2.7.8.13"/>
    </reaction>
</comment>
<feature type="transmembrane region" description="Helical" evidence="7">
    <location>
        <begin position="199"/>
        <end position="218"/>
    </location>
</feature>
<evidence type="ECO:0000256" key="8">
    <source>
        <dbReference type="NCBIfam" id="TIGR00445"/>
    </source>
</evidence>
<evidence type="ECO:0000256" key="1">
    <source>
        <dbReference type="ARBA" id="ARBA00004141"/>
    </source>
</evidence>
<feature type="transmembrane region" description="Helical" evidence="7">
    <location>
        <begin position="248"/>
        <end position="268"/>
    </location>
</feature>
<gene>
    <name evidence="7" type="primary">mraY</name>
    <name evidence="10" type="ORF">A3B32_02515</name>
</gene>
<proteinExistence type="inferred from homology"/>
<dbReference type="EMBL" id="MGEL01000057">
    <property type="protein sequence ID" value="OGL82818.1"/>
    <property type="molecule type" value="Genomic_DNA"/>
</dbReference>
<dbReference type="AlphaFoldDB" id="A0A1F7UYI1"/>
<dbReference type="Pfam" id="PF10555">
    <property type="entry name" value="MraY_sig1"/>
    <property type="match status" value="1"/>
</dbReference>
<dbReference type="GO" id="GO:0051301">
    <property type="term" value="P:cell division"/>
    <property type="evidence" value="ECO:0007669"/>
    <property type="project" value="UniProtKB-KW"/>
</dbReference>
<comment type="subcellular location">
    <subcellularLocation>
        <location evidence="7">Cell membrane</location>
        <topology evidence="7">Multi-pass membrane protein</topology>
    </subcellularLocation>
    <subcellularLocation>
        <location evidence="1">Membrane</location>
        <topology evidence="1">Multi-pass membrane protein</topology>
    </subcellularLocation>
</comment>
<organism evidence="10 11">
    <name type="scientific">Candidatus Uhrbacteria bacterium RIFCSPLOWO2_01_FULL_53_9</name>
    <dbReference type="NCBI Taxonomy" id="1802403"/>
    <lineage>
        <taxon>Bacteria</taxon>
        <taxon>Candidatus Uhriibacteriota</taxon>
    </lineage>
</organism>
<feature type="transmembrane region" description="Helical" evidence="7">
    <location>
        <begin position="274"/>
        <end position="295"/>
    </location>
</feature>
<evidence type="ECO:0000256" key="7">
    <source>
        <dbReference type="HAMAP-Rule" id="MF_00038"/>
    </source>
</evidence>
<evidence type="ECO:0000256" key="6">
    <source>
        <dbReference type="ARBA" id="ARBA00023136"/>
    </source>
</evidence>
<keyword evidence="7" id="KW-0132">Cell division</keyword>
<name>A0A1F7UYI1_9BACT</name>
<keyword evidence="6 7" id="KW-0472">Membrane</keyword>
<comment type="similarity">
    <text evidence="2 7">Belongs to the glycosyltransferase 4 family. MraY subfamily.</text>
</comment>
<comment type="cofactor">
    <cofactor evidence="7 9">
        <name>Mg(2+)</name>
        <dbReference type="ChEBI" id="CHEBI:18420"/>
    </cofactor>
</comment>
<accession>A0A1F7UYI1</accession>
<feature type="transmembrane region" description="Helical" evidence="7">
    <location>
        <begin position="174"/>
        <end position="192"/>
    </location>
</feature>
<dbReference type="CDD" id="cd06852">
    <property type="entry name" value="GT_MraY"/>
    <property type="match status" value="1"/>
</dbReference>
<comment type="caution">
    <text evidence="10">The sequence shown here is derived from an EMBL/GenBank/DDBJ whole genome shotgun (WGS) entry which is preliminary data.</text>
</comment>
<keyword evidence="7" id="KW-0961">Cell wall biogenesis/degradation</keyword>
<dbReference type="PANTHER" id="PTHR22926">
    <property type="entry name" value="PHOSPHO-N-ACETYLMURAMOYL-PENTAPEPTIDE-TRANSFERASE"/>
    <property type="match status" value="1"/>
</dbReference>
<feature type="transmembrane region" description="Helical" evidence="7">
    <location>
        <begin position="224"/>
        <end position="241"/>
    </location>
</feature>
<feature type="binding site" evidence="9">
    <location>
        <position position="252"/>
    </location>
    <ligand>
        <name>Mg(2+)</name>
        <dbReference type="ChEBI" id="CHEBI:18420"/>
    </ligand>
</feature>
<keyword evidence="7" id="KW-0573">Peptidoglycan synthesis</keyword>
<keyword evidence="7" id="KW-1003">Cell membrane</keyword>
<keyword evidence="3 7" id="KW-0808">Transferase</keyword>
<keyword evidence="5 7" id="KW-1133">Transmembrane helix</keyword>
<comment type="pathway">
    <text evidence="7">Cell wall biogenesis; peptidoglycan biosynthesis.</text>
</comment>
<protein>
    <recommendedName>
        <fullName evidence="7 8">Phospho-N-acetylmuramoyl-pentapeptide-transferase</fullName>
        <ecNumber evidence="7 8">2.7.8.13</ecNumber>
    </recommendedName>
    <alternativeName>
        <fullName evidence="7">UDP-MurNAc-pentapeptide phosphotransferase</fullName>
    </alternativeName>
</protein>
<dbReference type="GO" id="GO:0008360">
    <property type="term" value="P:regulation of cell shape"/>
    <property type="evidence" value="ECO:0007669"/>
    <property type="project" value="UniProtKB-KW"/>
</dbReference>
<dbReference type="GO" id="GO:0005886">
    <property type="term" value="C:plasma membrane"/>
    <property type="evidence" value="ECO:0007669"/>
    <property type="project" value="UniProtKB-SubCell"/>
</dbReference>
<keyword evidence="7" id="KW-0133">Cell shape</keyword>
<reference evidence="10 11" key="1">
    <citation type="journal article" date="2016" name="Nat. Commun.">
        <title>Thousands of microbial genomes shed light on interconnected biogeochemical processes in an aquifer system.</title>
        <authorList>
            <person name="Anantharaman K."/>
            <person name="Brown C.T."/>
            <person name="Hug L.A."/>
            <person name="Sharon I."/>
            <person name="Castelle C.J."/>
            <person name="Probst A.J."/>
            <person name="Thomas B.C."/>
            <person name="Singh A."/>
            <person name="Wilkins M.J."/>
            <person name="Karaoz U."/>
            <person name="Brodie E.L."/>
            <person name="Williams K.H."/>
            <person name="Hubbard S.S."/>
            <person name="Banfield J.F."/>
        </authorList>
    </citation>
    <scope>NUCLEOTIDE SEQUENCE [LARGE SCALE GENOMIC DNA]</scope>
</reference>
<feature type="transmembrane region" description="Helical" evidence="7">
    <location>
        <begin position="327"/>
        <end position="348"/>
    </location>
</feature>
<dbReference type="GO" id="GO:0071555">
    <property type="term" value="P:cell wall organization"/>
    <property type="evidence" value="ECO:0007669"/>
    <property type="project" value="UniProtKB-KW"/>
</dbReference>
<keyword evidence="4 7" id="KW-0812">Transmembrane</keyword>
<feature type="transmembrane region" description="Helical" evidence="7">
    <location>
        <begin position="105"/>
        <end position="123"/>
    </location>
</feature>
<evidence type="ECO:0000256" key="5">
    <source>
        <dbReference type="ARBA" id="ARBA00022989"/>
    </source>
</evidence>
<evidence type="ECO:0000256" key="2">
    <source>
        <dbReference type="ARBA" id="ARBA00005583"/>
    </source>
</evidence>